<comment type="caution">
    <text evidence="4">The sequence shown here is derived from an EMBL/GenBank/DDBJ whole genome shotgun (WGS) entry which is preliminary data.</text>
</comment>
<dbReference type="PANTHER" id="PTHR10584">
    <property type="entry name" value="SUGAR KINASE"/>
    <property type="match status" value="1"/>
</dbReference>
<organism evidence="4 5">
    <name type="scientific">Candidatus Falkowbacteria bacterium CG02_land_8_20_14_3_00_36_14</name>
    <dbReference type="NCBI Taxonomy" id="1974560"/>
    <lineage>
        <taxon>Bacteria</taxon>
        <taxon>Candidatus Falkowiibacteriota</taxon>
    </lineage>
</organism>
<evidence type="ECO:0000313" key="5">
    <source>
        <dbReference type="Proteomes" id="UP000228896"/>
    </source>
</evidence>
<feature type="domain" description="Carbohydrate kinase PfkB" evidence="3">
    <location>
        <begin position="46"/>
        <end position="320"/>
    </location>
</feature>
<reference evidence="5" key="1">
    <citation type="submission" date="2017-09" db="EMBL/GenBank/DDBJ databases">
        <title>Depth-based differentiation of microbial function through sediment-hosted aquifers and enrichment of novel symbionts in the deep terrestrial subsurface.</title>
        <authorList>
            <person name="Probst A.J."/>
            <person name="Ladd B."/>
            <person name="Jarett J.K."/>
            <person name="Geller-Mcgrath D.E."/>
            <person name="Sieber C.M.K."/>
            <person name="Emerson J.B."/>
            <person name="Anantharaman K."/>
            <person name="Thomas B.C."/>
            <person name="Malmstrom R."/>
            <person name="Stieglmeier M."/>
            <person name="Klingl A."/>
            <person name="Woyke T."/>
            <person name="Ryan C.M."/>
            <person name="Banfield J.F."/>
        </authorList>
    </citation>
    <scope>NUCLEOTIDE SEQUENCE [LARGE SCALE GENOMIC DNA]</scope>
</reference>
<evidence type="ECO:0000256" key="2">
    <source>
        <dbReference type="ARBA" id="ARBA00022777"/>
    </source>
</evidence>
<dbReference type="SUPFAM" id="SSF53613">
    <property type="entry name" value="Ribokinase-like"/>
    <property type="match status" value="1"/>
</dbReference>
<dbReference type="GO" id="GO:0016301">
    <property type="term" value="F:kinase activity"/>
    <property type="evidence" value="ECO:0007669"/>
    <property type="project" value="UniProtKB-KW"/>
</dbReference>
<dbReference type="Gene3D" id="3.40.1190.20">
    <property type="match status" value="1"/>
</dbReference>
<evidence type="ECO:0000256" key="1">
    <source>
        <dbReference type="ARBA" id="ARBA00022679"/>
    </source>
</evidence>
<evidence type="ECO:0000313" key="4">
    <source>
        <dbReference type="EMBL" id="PIV52101.1"/>
    </source>
</evidence>
<dbReference type="EMBL" id="PETS01000009">
    <property type="protein sequence ID" value="PIV52101.1"/>
    <property type="molecule type" value="Genomic_DNA"/>
</dbReference>
<dbReference type="Pfam" id="PF00294">
    <property type="entry name" value="PfkB"/>
    <property type="match status" value="1"/>
</dbReference>
<accession>A0A2M7DQS1</accession>
<dbReference type="Proteomes" id="UP000228896">
    <property type="component" value="Unassembled WGS sequence"/>
</dbReference>
<dbReference type="InterPro" id="IPR029056">
    <property type="entry name" value="Ribokinase-like"/>
</dbReference>
<dbReference type="InterPro" id="IPR011611">
    <property type="entry name" value="PfkB_dom"/>
</dbReference>
<protein>
    <recommendedName>
        <fullName evidence="3">Carbohydrate kinase PfkB domain-containing protein</fullName>
    </recommendedName>
</protein>
<gene>
    <name evidence="4" type="ORF">COS18_00545</name>
</gene>
<evidence type="ECO:0000259" key="3">
    <source>
        <dbReference type="Pfam" id="PF00294"/>
    </source>
</evidence>
<name>A0A2M7DQS1_9BACT</name>
<keyword evidence="1" id="KW-0808">Transferase</keyword>
<keyword evidence="2" id="KW-0418">Kinase</keyword>
<dbReference type="PANTHER" id="PTHR10584:SF166">
    <property type="entry name" value="RIBOKINASE"/>
    <property type="match status" value="1"/>
</dbReference>
<sequence>MKFDIITIGGATEDITFYTNEGILIDNKEDVLRQKLMAFEYGAKIKINSSYSTFGGGAANAAVCVARLGLKVACVISLGHDDRGERILKNLKKHNVNISLVQLTKMAETGFSFLLVGQDNEHIVFSNRAANAKLQISKFQLSKLKNTKWIYMTSLSGEWSKALDSVFSLKKAKIAWNPGHIQLKSGMGIISGYIKKTGVLIINKDEALELVASNKAYKNKPVKYLNDIDNLLKIIKKWGPEIVLITNGKYGAKAFDGKKLYYQKVIKEKMKIDTTGIGDAFGSSFIVGLNIFKGNIKKAMLLASRNAASVISKQGAQNGLLTKREIDFIYKK</sequence>
<dbReference type="AlphaFoldDB" id="A0A2M7DQS1"/>
<proteinExistence type="predicted"/>